<reference evidence="1 2" key="1">
    <citation type="submission" date="2019-06" db="EMBL/GenBank/DDBJ databases">
        <title>WGS assembly of Gossypium darwinii.</title>
        <authorList>
            <person name="Chen Z.J."/>
            <person name="Sreedasyam A."/>
            <person name="Ando A."/>
            <person name="Song Q."/>
            <person name="De L."/>
            <person name="Hulse-Kemp A."/>
            <person name="Ding M."/>
            <person name="Ye W."/>
            <person name="Kirkbride R."/>
            <person name="Jenkins J."/>
            <person name="Plott C."/>
            <person name="Lovell J."/>
            <person name="Lin Y.-M."/>
            <person name="Vaughn R."/>
            <person name="Liu B."/>
            <person name="Li W."/>
            <person name="Simpson S."/>
            <person name="Scheffler B."/>
            <person name="Saski C."/>
            <person name="Grover C."/>
            <person name="Hu G."/>
            <person name="Conover J."/>
            <person name="Carlson J."/>
            <person name="Shu S."/>
            <person name="Boston L."/>
            <person name="Williams M."/>
            <person name="Peterson D."/>
            <person name="Mcgee K."/>
            <person name="Jones D."/>
            <person name="Wendel J."/>
            <person name="Stelly D."/>
            <person name="Grimwood J."/>
            <person name="Schmutz J."/>
        </authorList>
    </citation>
    <scope>NUCLEOTIDE SEQUENCE [LARGE SCALE GENOMIC DNA]</scope>
    <source>
        <strain evidence="1">1808015.09</strain>
    </source>
</reference>
<dbReference type="EMBL" id="CM017693">
    <property type="protein sequence ID" value="TYH14349.1"/>
    <property type="molecule type" value="Genomic_DNA"/>
</dbReference>
<proteinExistence type="predicted"/>
<protein>
    <submittedName>
        <fullName evidence="1">Uncharacterized protein</fullName>
    </submittedName>
</protein>
<evidence type="ECO:0000313" key="2">
    <source>
        <dbReference type="Proteomes" id="UP000323506"/>
    </source>
</evidence>
<keyword evidence="2" id="KW-1185">Reference proteome</keyword>
<organism evidence="1 2">
    <name type="scientific">Gossypium darwinii</name>
    <name type="common">Darwin's cotton</name>
    <name type="synonym">Gossypium barbadense var. darwinii</name>
    <dbReference type="NCBI Taxonomy" id="34276"/>
    <lineage>
        <taxon>Eukaryota</taxon>
        <taxon>Viridiplantae</taxon>
        <taxon>Streptophyta</taxon>
        <taxon>Embryophyta</taxon>
        <taxon>Tracheophyta</taxon>
        <taxon>Spermatophyta</taxon>
        <taxon>Magnoliopsida</taxon>
        <taxon>eudicotyledons</taxon>
        <taxon>Gunneridae</taxon>
        <taxon>Pentapetalae</taxon>
        <taxon>rosids</taxon>
        <taxon>malvids</taxon>
        <taxon>Malvales</taxon>
        <taxon>Malvaceae</taxon>
        <taxon>Malvoideae</taxon>
        <taxon>Gossypium</taxon>
    </lineage>
</organism>
<gene>
    <name evidence="1" type="ORF">ES288_A06G213300v1</name>
</gene>
<dbReference type="AlphaFoldDB" id="A0A5D2GAY1"/>
<name>A0A5D2GAY1_GOSDA</name>
<accession>A0A5D2GAY1</accession>
<dbReference type="Proteomes" id="UP000323506">
    <property type="component" value="Chromosome A06"/>
</dbReference>
<sequence length="94" mass="10868">MNKRTPEQKALARSKWRTNINYTKSEKIDYLLIGLQPSIFCREAVILEDWWFFRQQCPGWDYTLVDIFVDSSSNGAKDPSNNILFGQCSASLDS</sequence>
<evidence type="ECO:0000313" key="1">
    <source>
        <dbReference type="EMBL" id="TYH14349.1"/>
    </source>
</evidence>